<comment type="similarity">
    <text evidence="1">Belongs to the iron/manganese superoxide dismutase family.</text>
</comment>
<evidence type="ECO:0000313" key="8">
    <source>
        <dbReference type="Proteomes" id="UP000237797"/>
    </source>
</evidence>
<dbReference type="InterPro" id="IPR036314">
    <property type="entry name" value="SOD_C_sf"/>
</dbReference>
<dbReference type="InterPro" id="IPR019831">
    <property type="entry name" value="Mn/Fe_SOD_N"/>
</dbReference>
<dbReference type="EC" id="1.15.1.1" evidence="2"/>
<evidence type="ECO:0000256" key="4">
    <source>
        <dbReference type="ARBA" id="ARBA00023002"/>
    </source>
</evidence>
<dbReference type="OrthoDB" id="9803125at2"/>
<dbReference type="EMBL" id="PVNE01000018">
    <property type="protein sequence ID" value="PRX39929.1"/>
    <property type="molecule type" value="Genomic_DNA"/>
</dbReference>
<reference evidence="7 8" key="1">
    <citation type="submission" date="2018-03" db="EMBL/GenBank/DDBJ databases">
        <title>Genomic Encyclopedia of Archaeal and Bacterial Type Strains, Phase II (KMG-II): from individual species to whole genera.</title>
        <authorList>
            <person name="Goeker M."/>
        </authorList>
    </citation>
    <scope>NUCLEOTIDE SEQUENCE [LARGE SCALE GENOMIC DNA]</scope>
    <source>
        <strain evidence="7 8">DSM 44946</strain>
    </source>
</reference>
<evidence type="ECO:0000259" key="6">
    <source>
        <dbReference type="Pfam" id="PF02777"/>
    </source>
</evidence>
<dbReference type="GO" id="GO:0046872">
    <property type="term" value="F:metal ion binding"/>
    <property type="evidence" value="ECO:0007669"/>
    <property type="project" value="UniProtKB-KW"/>
</dbReference>
<evidence type="ECO:0000313" key="7">
    <source>
        <dbReference type="EMBL" id="PRX39929.1"/>
    </source>
</evidence>
<accession>A0A2T0LDK6</accession>
<dbReference type="InterPro" id="IPR001189">
    <property type="entry name" value="Mn/Fe_SOD"/>
</dbReference>
<dbReference type="Proteomes" id="UP000237797">
    <property type="component" value="Unassembled WGS sequence"/>
</dbReference>
<dbReference type="Pfam" id="PF02777">
    <property type="entry name" value="Sod_Fe_C"/>
    <property type="match status" value="1"/>
</dbReference>
<proteinExistence type="inferred from homology"/>
<feature type="domain" description="Manganese/iron superoxide dismutase N-terminal" evidence="5">
    <location>
        <begin position="124"/>
        <end position="204"/>
    </location>
</feature>
<evidence type="ECO:0000256" key="1">
    <source>
        <dbReference type="ARBA" id="ARBA00008714"/>
    </source>
</evidence>
<evidence type="ECO:0000259" key="5">
    <source>
        <dbReference type="Pfam" id="PF00081"/>
    </source>
</evidence>
<feature type="domain" description="Manganese/iron superoxide dismutase C-terminal" evidence="6">
    <location>
        <begin position="211"/>
        <end position="313"/>
    </location>
</feature>
<dbReference type="InterPro" id="IPR050265">
    <property type="entry name" value="Fe/Mn_Superoxide_Dismutase"/>
</dbReference>
<dbReference type="PROSITE" id="PS00088">
    <property type="entry name" value="SOD_MN"/>
    <property type="match status" value="1"/>
</dbReference>
<comment type="caution">
    <text evidence="7">The sequence shown here is derived from an EMBL/GenBank/DDBJ whole genome shotgun (WGS) entry which is preliminary data.</text>
</comment>
<dbReference type="FunFam" id="1.10.287.990:FF:000001">
    <property type="entry name" value="Superoxide dismutase"/>
    <property type="match status" value="1"/>
</dbReference>
<dbReference type="SUPFAM" id="SSF46609">
    <property type="entry name" value="Fe,Mn superoxide dismutase (SOD), N-terminal domain"/>
    <property type="match status" value="1"/>
</dbReference>
<keyword evidence="3" id="KW-0479">Metal-binding</keyword>
<dbReference type="AlphaFoldDB" id="A0A2T0LDK6"/>
<keyword evidence="8" id="KW-1185">Reference proteome</keyword>
<protein>
    <recommendedName>
        <fullName evidence="2">superoxide dismutase</fullName>
        <ecNumber evidence="2">1.15.1.1</ecNumber>
    </recommendedName>
</protein>
<evidence type="ECO:0000256" key="3">
    <source>
        <dbReference type="ARBA" id="ARBA00022723"/>
    </source>
</evidence>
<evidence type="ECO:0000256" key="2">
    <source>
        <dbReference type="ARBA" id="ARBA00012682"/>
    </source>
</evidence>
<dbReference type="SUPFAM" id="SSF54719">
    <property type="entry name" value="Fe,Mn superoxide dismutase (SOD), C-terminal domain"/>
    <property type="match status" value="1"/>
</dbReference>
<gene>
    <name evidence="7" type="ORF">CLV97_1184</name>
</gene>
<name>A0A2T0LDK6_9BACL</name>
<dbReference type="GO" id="GO:0004784">
    <property type="term" value="F:superoxide dismutase activity"/>
    <property type="evidence" value="ECO:0007669"/>
    <property type="project" value="UniProtKB-EC"/>
</dbReference>
<dbReference type="InterPro" id="IPR036324">
    <property type="entry name" value="Mn/Fe_SOD_N_sf"/>
</dbReference>
<dbReference type="Gene3D" id="1.10.287.990">
    <property type="entry name" value="Fe,Mn superoxide dismutase (SOD) domain"/>
    <property type="match status" value="1"/>
</dbReference>
<keyword evidence="4" id="KW-0560">Oxidoreductase</keyword>
<dbReference type="PANTHER" id="PTHR11404">
    <property type="entry name" value="SUPEROXIDE DISMUTASE 2"/>
    <property type="match status" value="1"/>
</dbReference>
<dbReference type="Gene3D" id="3.55.40.20">
    <property type="entry name" value="Iron/manganese superoxide dismutase, C-terminal domain"/>
    <property type="match status" value="1"/>
</dbReference>
<dbReference type="FunFam" id="3.55.40.20:FF:000004">
    <property type="entry name" value="Superoxide dismutase [Fe]"/>
    <property type="match status" value="1"/>
</dbReference>
<sequence>MYFPVDGHAEAIKRAVHSFARRGRTLLDGLDSGNEEVERMRRRLKFLEKRSLQIGDHPGPLYDLMKKAWHSHHRLQGILADIPASPVAGILSEGEVPGESSWAESEDSHADEQLRFNPVPIGRHTLPPLPYPYNALEPHIDEKTMRLHHDKHHKSYVDGLNRAERMMLQARRTGNFDLIKHWEREAAFNGAGHYLHTLFWETMSPDGGGEPSGELRKQITRDFGSFLAFKQHFSQAAEKVEGSGWAILVWSPRSQRLQILQAEKHQNLTQWDVIPLLPLDVWEHAYYLKYQNNRKAYIDAWWNVVNWPAVNRRYLKARRLRWKPY</sequence>
<dbReference type="InterPro" id="IPR019832">
    <property type="entry name" value="Mn/Fe_SOD_C"/>
</dbReference>
<dbReference type="Pfam" id="PF00081">
    <property type="entry name" value="Sod_Fe_N"/>
    <property type="match status" value="1"/>
</dbReference>
<organism evidence="7 8">
    <name type="scientific">Planifilum fimeticola</name>
    <dbReference type="NCBI Taxonomy" id="201975"/>
    <lineage>
        <taxon>Bacteria</taxon>
        <taxon>Bacillati</taxon>
        <taxon>Bacillota</taxon>
        <taxon>Bacilli</taxon>
        <taxon>Bacillales</taxon>
        <taxon>Thermoactinomycetaceae</taxon>
        <taxon>Planifilum</taxon>
    </lineage>
</organism>
<dbReference type="InterPro" id="IPR019833">
    <property type="entry name" value="Mn/Fe_SOD_BS"/>
</dbReference>
<dbReference type="PANTHER" id="PTHR11404:SF6">
    <property type="entry name" value="SUPEROXIDE DISMUTASE [MN], MITOCHONDRIAL"/>
    <property type="match status" value="1"/>
</dbReference>
<dbReference type="PRINTS" id="PR01703">
    <property type="entry name" value="MNSODISMTASE"/>
</dbReference>
<dbReference type="RefSeq" id="WP_106345644.1">
    <property type="nucleotide sequence ID" value="NZ_PVNE01000018.1"/>
</dbReference>